<dbReference type="OrthoDB" id="2426838at2"/>
<evidence type="ECO:0000313" key="2">
    <source>
        <dbReference type="EMBL" id="RKL65430.1"/>
    </source>
</evidence>
<dbReference type="Proteomes" id="UP000281498">
    <property type="component" value="Unassembled WGS sequence"/>
</dbReference>
<accession>A0A3A9K3I0</accession>
<proteinExistence type="predicted"/>
<dbReference type="Pfam" id="PF25297">
    <property type="entry name" value="DUF7878"/>
    <property type="match status" value="1"/>
</dbReference>
<keyword evidence="3" id="KW-1185">Reference proteome</keyword>
<evidence type="ECO:0000313" key="3">
    <source>
        <dbReference type="Proteomes" id="UP000281498"/>
    </source>
</evidence>
<reference evidence="2 3" key="1">
    <citation type="submission" date="2017-10" db="EMBL/GenBank/DDBJ databases">
        <title>Bacillus sp. nov., a halophilic bacterium isolated from a Keqin Lake.</title>
        <authorList>
            <person name="Wang H."/>
        </authorList>
    </citation>
    <scope>NUCLEOTIDE SEQUENCE [LARGE SCALE GENOMIC DNA]</scope>
    <source>
        <strain evidence="2 3">KCTC 13187</strain>
    </source>
</reference>
<dbReference type="RefSeq" id="WP_110935555.1">
    <property type="nucleotide sequence ID" value="NZ_KZ614146.1"/>
</dbReference>
<organism evidence="2 3">
    <name type="scientific">Salipaludibacillus neizhouensis</name>
    <dbReference type="NCBI Taxonomy" id="885475"/>
    <lineage>
        <taxon>Bacteria</taxon>
        <taxon>Bacillati</taxon>
        <taxon>Bacillota</taxon>
        <taxon>Bacilli</taxon>
        <taxon>Bacillales</taxon>
        <taxon>Bacillaceae</taxon>
    </lineage>
</organism>
<evidence type="ECO:0000259" key="1">
    <source>
        <dbReference type="Pfam" id="PF25297"/>
    </source>
</evidence>
<sequence>MEIKFSFILNSDYENKAAYNNGFIEGEFKISLKEKLYFEDPYINVAELGIQLGEWIKKVQKGNRINMNYETIDHDEVILNFLYEGNNNWSIFPFGRILSLKNSLLLRH</sequence>
<feature type="domain" description="DUF7878" evidence="1">
    <location>
        <begin position="5"/>
        <end position="92"/>
    </location>
</feature>
<dbReference type="AlphaFoldDB" id="A0A3A9K3I0"/>
<name>A0A3A9K3I0_9BACI</name>
<dbReference type="EMBL" id="PDOE01000017">
    <property type="protein sequence ID" value="RKL65430.1"/>
    <property type="molecule type" value="Genomic_DNA"/>
</dbReference>
<protein>
    <recommendedName>
        <fullName evidence="1">DUF7878 domain-containing protein</fullName>
    </recommendedName>
</protein>
<comment type="caution">
    <text evidence="2">The sequence shown here is derived from an EMBL/GenBank/DDBJ whole genome shotgun (WGS) entry which is preliminary data.</text>
</comment>
<dbReference type="InterPro" id="IPR057200">
    <property type="entry name" value="DUF7878"/>
</dbReference>
<gene>
    <name evidence="2" type="ORF">CR203_21020</name>
</gene>